<dbReference type="GO" id="GO:0003697">
    <property type="term" value="F:single-stranded DNA binding"/>
    <property type="evidence" value="ECO:0007669"/>
    <property type="project" value="UniProtKB-UniRule"/>
</dbReference>
<dbReference type="Proteomes" id="UP001274830">
    <property type="component" value="Unassembled WGS sequence"/>
</dbReference>
<evidence type="ECO:0000256" key="1">
    <source>
        <dbReference type="ARBA" id="ARBA00004123"/>
    </source>
</evidence>
<evidence type="ECO:0000256" key="4">
    <source>
        <dbReference type="ARBA" id="ARBA00016689"/>
    </source>
</evidence>
<evidence type="ECO:0000259" key="13">
    <source>
        <dbReference type="Pfam" id="PF22536"/>
    </source>
</evidence>
<feature type="region of interest" description="Disordered" evidence="10">
    <location>
        <begin position="241"/>
        <end position="280"/>
    </location>
</feature>
<feature type="domain" description="RNA polymerase III Rpc82 C -terminal" evidence="11">
    <location>
        <begin position="168"/>
        <end position="450"/>
    </location>
</feature>
<evidence type="ECO:0000256" key="6">
    <source>
        <dbReference type="ARBA" id="ARBA00023163"/>
    </source>
</evidence>
<dbReference type="InterPro" id="IPR055207">
    <property type="entry name" value="POLR3C_WHD"/>
</dbReference>
<dbReference type="GO" id="GO:0005666">
    <property type="term" value="C:RNA polymerase III complex"/>
    <property type="evidence" value="ECO:0007669"/>
    <property type="project" value="UniProtKB-UniRule"/>
</dbReference>
<dbReference type="AlphaFoldDB" id="A0AAE0WIL3"/>
<evidence type="ECO:0000256" key="10">
    <source>
        <dbReference type="SAM" id="MobiDB-lite"/>
    </source>
</evidence>
<dbReference type="GeneID" id="89967373"/>
<evidence type="ECO:0000313" key="15">
    <source>
        <dbReference type="Proteomes" id="UP001274830"/>
    </source>
</evidence>
<evidence type="ECO:0000313" key="14">
    <source>
        <dbReference type="EMBL" id="KAK3671065.1"/>
    </source>
</evidence>
<evidence type="ECO:0000256" key="7">
    <source>
        <dbReference type="ARBA" id="ARBA00023242"/>
    </source>
</evidence>
<comment type="subcellular location">
    <subcellularLocation>
        <location evidence="1 9">Nucleus</location>
    </subcellularLocation>
</comment>
<comment type="similarity">
    <text evidence="2 9">Belongs to the RNA polymerase beta chain family.</text>
</comment>
<comment type="caution">
    <text evidence="14">The sequence shown here is derived from an EMBL/GenBank/DDBJ whole genome shotgun (WGS) entry which is preliminary data.</text>
</comment>
<dbReference type="GO" id="GO:0006351">
    <property type="term" value="P:DNA-templated transcription"/>
    <property type="evidence" value="ECO:0007669"/>
    <property type="project" value="InterPro"/>
</dbReference>
<dbReference type="Gene3D" id="1.10.10.10">
    <property type="entry name" value="Winged helix-like DNA-binding domain superfamily/Winged helix DNA-binding domain"/>
    <property type="match status" value="2"/>
</dbReference>
<dbReference type="Pfam" id="PF22536">
    <property type="entry name" value="WHD_POLR3C"/>
    <property type="match status" value="1"/>
</dbReference>
<evidence type="ECO:0000256" key="2">
    <source>
        <dbReference type="ARBA" id="ARBA00006835"/>
    </source>
</evidence>
<accession>A0AAE0WIL3</accession>
<feature type="region of interest" description="Disordered" evidence="10">
    <location>
        <begin position="136"/>
        <end position="155"/>
    </location>
</feature>
<comment type="subunit">
    <text evidence="3 9">Component of the RNA polymerase III (Pol III) complex consisting of 17 subunits.</text>
</comment>
<dbReference type="SUPFAM" id="SSF46785">
    <property type="entry name" value="Winged helix' DNA-binding domain"/>
    <property type="match status" value="1"/>
</dbReference>
<name>A0AAE0WIL3_9PEZI</name>
<gene>
    <name evidence="14" type="primary">RPC82</name>
    <name evidence="14" type="ORF">LTR78_009026</name>
</gene>
<keyword evidence="5 9" id="KW-0240">DNA-directed RNA polymerase</keyword>
<dbReference type="Pfam" id="PF05645">
    <property type="entry name" value="RNA_pol_Rpc82"/>
    <property type="match status" value="1"/>
</dbReference>
<dbReference type="EMBL" id="JAUTXT010000047">
    <property type="protein sequence ID" value="KAK3671065.1"/>
    <property type="molecule type" value="Genomic_DNA"/>
</dbReference>
<feature type="compositionally biased region" description="Polar residues" evidence="10">
    <location>
        <begin position="137"/>
        <end position="148"/>
    </location>
</feature>
<evidence type="ECO:0000256" key="8">
    <source>
        <dbReference type="ARBA" id="ARBA00025127"/>
    </source>
</evidence>
<comment type="function">
    <text evidence="8 9">DNA-dependent RNA polymerase catalyzes the transcription of DNA into RNA using the four ribonucleoside triphosphates as substrates. Specific core component of RNA polymerase III which synthesizes small RNAs, such as 5S rRNA and tRNAs.</text>
</comment>
<dbReference type="PANTHER" id="PTHR12949">
    <property type="entry name" value="RNA POLYMERASE III DNA DIRECTED -RELATED"/>
    <property type="match status" value="1"/>
</dbReference>
<dbReference type="InterPro" id="IPR036390">
    <property type="entry name" value="WH_DNA-bd_sf"/>
</dbReference>
<feature type="compositionally biased region" description="Acidic residues" evidence="10">
    <location>
        <begin position="396"/>
        <end position="406"/>
    </location>
</feature>
<feature type="domain" description="DNA-directed RNA polymerase III subunit RPC3 winged-helix" evidence="13">
    <location>
        <begin position="475"/>
        <end position="547"/>
    </location>
</feature>
<organism evidence="14 15">
    <name type="scientific">Recurvomyces mirabilis</name>
    <dbReference type="NCBI Taxonomy" id="574656"/>
    <lineage>
        <taxon>Eukaryota</taxon>
        <taxon>Fungi</taxon>
        <taxon>Dikarya</taxon>
        <taxon>Ascomycota</taxon>
        <taxon>Pezizomycotina</taxon>
        <taxon>Dothideomycetes</taxon>
        <taxon>Dothideomycetidae</taxon>
        <taxon>Mycosphaerellales</taxon>
        <taxon>Teratosphaeriaceae</taxon>
        <taxon>Recurvomyces</taxon>
    </lineage>
</organism>
<protein>
    <recommendedName>
        <fullName evidence="4 9">DNA-directed RNA polymerase III subunit RPC3</fullName>
        <shortName evidence="9">RNA polymerase III subunit C3</shortName>
    </recommendedName>
</protein>
<reference evidence="14" key="1">
    <citation type="submission" date="2023-07" db="EMBL/GenBank/DDBJ databases">
        <title>Black Yeasts Isolated from many extreme environments.</title>
        <authorList>
            <person name="Coleine C."/>
            <person name="Stajich J.E."/>
            <person name="Selbmann L."/>
        </authorList>
    </citation>
    <scope>NUCLEOTIDE SEQUENCE</scope>
    <source>
        <strain evidence="14">CCFEE 5485</strain>
    </source>
</reference>
<keyword evidence="7 9" id="KW-0539">Nucleus</keyword>
<proteinExistence type="inferred from homology"/>
<dbReference type="PANTHER" id="PTHR12949:SF0">
    <property type="entry name" value="DNA-DIRECTED RNA POLYMERASE III SUBUNIT RPC3"/>
    <property type="match status" value="1"/>
</dbReference>
<evidence type="ECO:0000256" key="9">
    <source>
        <dbReference type="RuleBase" id="RU367076"/>
    </source>
</evidence>
<feature type="region of interest" description="Disordered" evidence="10">
    <location>
        <begin position="377"/>
        <end position="419"/>
    </location>
</feature>
<dbReference type="InterPro" id="IPR008806">
    <property type="entry name" value="RNA_pol_III_Rpc82_C"/>
</dbReference>
<evidence type="ECO:0000259" key="11">
    <source>
        <dbReference type="Pfam" id="PF05645"/>
    </source>
</evidence>
<evidence type="ECO:0000256" key="5">
    <source>
        <dbReference type="ARBA" id="ARBA00022478"/>
    </source>
</evidence>
<dbReference type="InterPro" id="IPR039748">
    <property type="entry name" value="RPC3"/>
</dbReference>
<feature type="domain" description="RNA polymerase III subunit RPC82-related helix-turn-helix" evidence="12">
    <location>
        <begin position="8"/>
        <end position="66"/>
    </location>
</feature>
<sequence length="643" mass="71622">MAQNLNDLLHALVESHTGNLSASIFSTLAHHGRLSLPTLASHAQIPLRRARTGIASLLEEQLVHYIAGEEDSPALYSANLEGAYNLARHMNVVRLVTERHGEAAGQVVKNILQLGNARVGDLAEAYNLRPVSKRDSAISSEHATSNGYHKSKPSPLHHITSASELHNILRTLLQSGILVKVGARAFISASDFKEQIEETVINEQFPDRKVTGPKKQALFAGAVRQLKRKWQSDDAFSEAQDYDSKGTIKRPGQHFTAPNKRAKLNNGLTNGHTDEDSGPKLSSDLIVRVDFTKCTLGLRSLRLQNMAKRFLGNTTAAVYGALLQAIEGKTHSLHVETDPAQDEDDDPEDALPVANTREVAEFLVVGVDLSGGGNYVGKGKRVPNGAGKKRRKNEVIEDVEDDELEDDGSHPTTDGHMSYRDSAKRFEDIEAHLRLLEQHDKIFCKYTRPGIPLKGWRIPFGNLIETLLNDELDATINALYGKIPLRLIRILRDRGKLEEKAIASIAMMRIKDVRGVLAEMQHASLVDAQEVPKENQRQPSKNIYLWYFDTKRAQSLTLQHTYKAMARTLQRTDVEREECRTIIAKAERTDIKGNEAEKLQQGEKQALRAWRETEERLLTQVGRLDDVVAVLRDFSGTDTSLLS</sequence>
<dbReference type="InterPro" id="IPR036388">
    <property type="entry name" value="WH-like_DNA-bd_sf"/>
</dbReference>
<dbReference type="InterPro" id="IPR013197">
    <property type="entry name" value="RNA_pol_III_RPC82-rel_HTH"/>
</dbReference>
<dbReference type="RefSeq" id="XP_064689633.1">
    <property type="nucleotide sequence ID" value="XM_064842813.1"/>
</dbReference>
<evidence type="ECO:0000259" key="12">
    <source>
        <dbReference type="Pfam" id="PF08221"/>
    </source>
</evidence>
<keyword evidence="6 9" id="KW-0804">Transcription</keyword>
<dbReference type="Pfam" id="PF08221">
    <property type="entry name" value="HTH_9"/>
    <property type="match status" value="1"/>
</dbReference>
<evidence type="ECO:0000256" key="3">
    <source>
        <dbReference type="ARBA" id="ARBA00011206"/>
    </source>
</evidence>
<keyword evidence="15" id="KW-1185">Reference proteome</keyword>